<dbReference type="EMBL" id="MRCB01000034">
    <property type="protein sequence ID" value="OKH20138.1"/>
    <property type="molecule type" value="Genomic_DNA"/>
</dbReference>
<dbReference type="InterPro" id="IPR002901">
    <property type="entry name" value="MGlyc_endo_b_GlcNAc-like_dom"/>
</dbReference>
<evidence type="ECO:0000313" key="2">
    <source>
        <dbReference type="EMBL" id="OKH20138.1"/>
    </source>
</evidence>
<keyword evidence="3" id="KW-1185">Reference proteome</keyword>
<organism evidence="2 3">
    <name type="scientific">Hydrococcus rivularis NIES-593</name>
    <dbReference type="NCBI Taxonomy" id="1921803"/>
    <lineage>
        <taxon>Bacteria</taxon>
        <taxon>Bacillati</taxon>
        <taxon>Cyanobacteriota</taxon>
        <taxon>Cyanophyceae</taxon>
        <taxon>Pleurocapsales</taxon>
        <taxon>Hydrococcaceae</taxon>
        <taxon>Hydrococcus</taxon>
    </lineage>
</organism>
<sequence length="434" mass="49009">MGRIFLWTGHAKQPGFFCAQKVAATEQMVMLRDGIVAELRSRGAEVFVVPDDLSLSNSIQWINDRSLPTDVALAIENSSDCLQGTSIFYIANNAERKKHAELLSLFLIRSLPQLNSQGCQPDTVTKMGRLAFCRQANIPSLLIKIGSLSNSNSDFDRQMTIGLADGLIAWSREVANFVPNSSYPNIDIELNHQTYEERGILVNGNAYIPIDLCDRLGVDFTEFDDIRLVWDRGVVYLKAIELRDRNFSVTWDHLSQTVILRSILSIDRDRIDCIMGQGNTSDVQMMIFLKANNENALDKFSDLPKIYREEGTIEGVNYDIAFCQMCLETDFLRFGESFQFSENNFANLGSVDSSEHLATFPDPRLGVRAQIQHLKAYASLEPLVQEVVDPRFYLVRRGVASKVSQLSGRWSADLSYGNRIMAMLRRLYESTNLL</sequence>
<reference evidence="2 3" key="1">
    <citation type="submission" date="2016-11" db="EMBL/GenBank/DDBJ databases">
        <title>Draft Genome Sequences of Nine Cyanobacterial Strains from Diverse Habitats.</title>
        <authorList>
            <person name="Zhu T."/>
            <person name="Hou S."/>
            <person name="Lu X."/>
            <person name="Hess W.R."/>
        </authorList>
    </citation>
    <scope>NUCLEOTIDE SEQUENCE [LARGE SCALE GENOMIC DNA]</scope>
    <source>
        <strain evidence="2 3">NIES-593</strain>
    </source>
</reference>
<keyword evidence="2" id="KW-0378">Hydrolase</keyword>
<dbReference type="AlphaFoldDB" id="A0A1U7H9C1"/>
<gene>
    <name evidence="2" type="ORF">NIES593_19805</name>
</gene>
<dbReference type="STRING" id="1921803.NIES593_19805"/>
<dbReference type="Gene3D" id="3.40.630.40">
    <property type="entry name" value="Zn-dependent exopeptidases"/>
    <property type="match status" value="1"/>
</dbReference>
<comment type="caution">
    <text evidence="2">The sequence shown here is derived from an EMBL/GenBank/DDBJ whole genome shotgun (WGS) entry which is preliminary data.</text>
</comment>
<accession>A0A1U7H9C1</accession>
<dbReference type="GO" id="GO:0004040">
    <property type="term" value="F:amidase activity"/>
    <property type="evidence" value="ECO:0007669"/>
    <property type="project" value="InterPro"/>
</dbReference>
<dbReference type="RefSeq" id="WP_073601231.1">
    <property type="nucleotide sequence ID" value="NZ_MRCB01000034.1"/>
</dbReference>
<evidence type="ECO:0000259" key="1">
    <source>
        <dbReference type="Pfam" id="PF01832"/>
    </source>
</evidence>
<proteinExistence type="predicted"/>
<feature type="domain" description="Mannosyl-glycoprotein endo-beta-N-acetylglucosamidase-like" evidence="1">
    <location>
        <begin position="306"/>
        <end position="428"/>
    </location>
</feature>
<dbReference type="OrthoDB" id="9763643at2"/>
<dbReference type="SUPFAM" id="SSF53187">
    <property type="entry name" value="Zn-dependent exopeptidases"/>
    <property type="match status" value="1"/>
</dbReference>
<evidence type="ECO:0000313" key="3">
    <source>
        <dbReference type="Proteomes" id="UP000186868"/>
    </source>
</evidence>
<protein>
    <submittedName>
        <fullName evidence="2">Cell wall hydrolase</fullName>
    </submittedName>
</protein>
<name>A0A1U7H9C1_9CYAN</name>
<dbReference type="Pfam" id="PF01832">
    <property type="entry name" value="Glucosaminidase"/>
    <property type="match status" value="1"/>
</dbReference>
<dbReference type="Proteomes" id="UP000186868">
    <property type="component" value="Unassembled WGS sequence"/>
</dbReference>